<dbReference type="InterPro" id="IPR000719">
    <property type="entry name" value="Prot_kinase_dom"/>
</dbReference>
<keyword evidence="4" id="KW-0418">Kinase</keyword>
<dbReference type="FunFam" id="1.10.510.10:FF:000465">
    <property type="entry name" value="Non-specific serine/threonine protein kinase"/>
    <property type="match status" value="1"/>
</dbReference>
<dbReference type="SUPFAM" id="SSF56112">
    <property type="entry name" value="Protein kinase-like (PK-like)"/>
    <property type="match status" value="1"/>
</dbReference>
<dbReference type="GO" id="GO:0005524">
    <property type="term" value="F:ATP binding"/>
    <property type="evidence" value="ECO:0007669"/>
    <property type="project" value="UniProtKB-UniRule"/>
</dbReference>
<reference evidence="10 11" key="1">
    <citation type="submission" date="2016-11" db="EMBL/GenBank/DDBJ databases">
        <title>The macronuclear genome of Stentor coeruleus: a giant cell with tiny introns.</title>
        <authorList>
            <person name="Slabodnick M."/>
            <person name="Ruby J.G."/>
            <person name="Reiff S.B."/>
            <person name="Swart E.C."/>
            <person name="Gosai S."/>
            <person name="Prabakaran S."/>
            <person name="Witkowska E."/>
            <person name="Larue G.E."/>
            <person name="Fisher S."/>
            <person name="Freeman R.M."/>
            <person name="Gunawardena J."/>
            <person name="Chu W."/>
            <person name="Stover N.A."/>
            <person name="Gregory B.D."/>
            <person name="Nowacki M."/>
            <person name="Derisi J."/>
            <person name="Roy S.W."/>
            <person name="Marshall W.F."/>
            <person name="Sood P."/>
        </authorList>
    </citation>
    <scope>NUCLEOTIDE SEQUENCE [LARGE SCALE GENOMIC DNA]</scope>
    <source>
        <strain evidence="10">WM001</strain>
    </source>
</reference>
<evidence type="ECO:0000313" key="10">
    <source>
        <dbReference type="EMBL" id="OMJ76529.1"/>
    </source>
</evidence>
<evidence type="ECO:0000259" key="8">
    <source>
        <dbReference type="PROSITE" id="PS50011"/>
    </source>
</evidence>
<dbReference type="InterPro" id="IPR008271">
    <property type="entry name" value="Ser/Thr_kinase_AS"/>
</dbReference>
<evidence type="ECO:0008006" key="12">
    <source>
        <dbReference type="Google" id="ProtNLM"/>
    </source>
</evidence>
<evidence type="ECO:0000256" key="2">
    <source>
        <dbReference type="ARBA" id="ARBA00022679"/>
    </source>
</evidence>
<dbReference type="PROSITE" id="PS00108">
    <property type="entry name" value="PROTEIN_KINASE_ST"/>
    <property type="match status" value="1"/>
</dbReference>
<feature type="domain" description="AGC-kinase C-terminal" evidence="9">
    <location>
        <begin position="265"/>
        <end position="318"/>
    </location>
</feature>
<dbReference type="PROSITE" id="PS50011">
    <property type="entry name" value="PROTEIN_KINASE_DOM"/>
    <property type="match status" value="1"/>
</dbReference>
<dbReference type="InterPro" id="IPR000961">
    <property type="entry name" value="AGC-kinase_C"/>
</dbReference>
<evidence type="ECO:0000256" key="4">
    <source>
        <dbReference type="ARBA" id="ARBA00022777"/>
    </source>
</evidence>
<dbReference type="OrthoDB" id="63267at2759"/>
<dbReference type="Gene3D" id="1.10.510.10">
    <property type="entry name" value="Transferase(Phosphotransferase) domain 1"/>
    <property type="match status" value="1"/>
</dbReference>
<evidence type="ECO:0000256" key="1">
    <source>
        <dbReference type="ARBA" id="ARBA00022527"/>
    </source>
</evidence>
<keyword evidence="11" id="KW-1185">Reference proteome</keyword>
<dbReference type="PROSITE" id="PS00107">
    <property type="entry name" value="PROTEIN_KINASE_ATP"/>
    <property type="match status" value="1"/>
</dbReference>
<dbReference type="SMART" id="SM00133">
    <property type="entry name" value="S_TK_X"/>
    <property type="match status" value="1"/>
</dbReference>
<evidence type="ECO:0000256" key="3">
    <source>
        <dbReference type="ARBA" id="ARBA00022741"/>
    </source>
</evidence>
<protein>
    <recommendedName>
        <fullName evidence="12">Protein kinase domain-containing protein</fullName>
    </recommendedName>
</protein>
<dbReference type="Pfam" id="PF00069">
    <property type="entry name" value="Pkinase"/>
    <property type="match status" value="1"/>
</dbReference>
<gene>
    <name evidence="10" type="ORF">SteCoe_24106</name>
</gene>
<evidence type="ECO:0000256" key="7">
    <source>
        <dbReference type="RuleBase" id="RU000304"/>
    </source>
</evidence>
<dbReference type="Gene3D" id="3.30.200.20">
    <property type="entry name" value="Phosphorylase Kinase, domain 1"/>
    <property type="match status" value="1"/>
</dbReference>
<sequence length="318" mass="36494">MLNIHKSDLTILKTIGTGTFSRVALIHLKKDKTRQLYALKMINKEILFKLKQVEHSKHERNVLRILDSPFIIKLYSSFQDNSCLYLVLEYVSGGELFSRLRLWHHFPNDAALFYSAQILLAIEHIHRQGYMYRDLKPENILIDYQGNVKIADFGFCKNAQQKSFTVCGTPEYLAPEIIKSEGHGKAVDWWAFGILVYEMLVGYPPFYDHNPYKIYKKVVQCEYSIPEGLSLQAADMISRLLIVNAEERLGFKMGSNEVKAVSWFNGVDFAMVARKLIPAPWVPTLTSPDDTSSFAEYPDDPTFFQSASPQVNELFADF</sequence>
<organism evidence="10 11">
    <name type="scientific">Stentor coeruleus</name>
    <dbReference type="NCBI Taxonomy" id="5963"/>
    <lineage>
        <taxon>Eukaryota</taxon>
        <taxon>Sar</taxon>
        <taxon>Alveolata</taxon>
        <taxon>Ciliophora</taxon>
        <taxon>Postciliodesmatophora</taxon>
        <taxon>Heterotrichea</taxon>
        <taxon>Heterotrichida</taxon>
        <taxon>Stentoridae</taxon>
        <taxon>Stentor</taxon>
    </lineage>
</organism>
<dbReference type="GO" id="GO:0004691">
    <property type="term" value="F:cAMP-dependent protein kinase activity"/>
    <property type="evidence" value="ECO:0007669"/>
    <property type="project" value="TreeGrafter"/>
</dbReference>
<dbReference type="InterPro" id="IPR017441">
    <property type="entry name" value="Protein_kinase_ATP_BS"/>
</dbReference>
<dbReference type="EMBL" id="MPUH01000627">
    <property type="protein sequence ID" value="OMJ76529.1"/>
    <property type="molecule type" value="Genomic_DNA"/>
</dbReference>
<dbReference type="Proteomes" id="UP000187209">
    <property type="component" value="Unassembled WGS sequence"/>
</dbReference>
<evidence type="ECO:0000259" key="9">
    <source>
        <dbReference type="PROSITE" id="PS51285"/>
    </source>
</evidence>
<feature type="domain" description="Protein kinase" evidence="8">
    <location>
        <begin position="9"/>
        <end position="264"/>
    </location>
</feature>
<dbReference type="InterPro" id="IPR011009">
    <property type="entry name" value="Kinase-like_dom_sf"/>
</dbReference>
<evidence type="ECO:0000256" key="6">
    <source>
        <dbReference type="PROSITE-ProRule" id="PRU10141"/>
    </source>
</evidence>
<keyword evidence="5 6" id="KW-0067">ATP-binding</keyword>
<evidence type="ECO:0000313" key="11">
    <source>
        <dbReference type="Proteomes" id="UP000187209"/>
    </source>
</evidence>
<keyword evidence="3 6" id="KW-0547">Nucleotide-binding</keyword>
<dbReference type="AlphaFoldDB" id="A0A1R2BIG0"/>
<dbReference type="SMART" id="SM00220">
    <property type="entry name" value="S_TKc"/>
    <property type="match status" value="1"/>
</dbReference>
<dbReference type="GO" id="GO:0005952">
    <property type="term" value="C:cAMP-dependent protein kinase complex"/>
    <property type="evidence" value="ECO:0007669"/>
    <property type="project" value="TreeGrafter"/>
</dbReference>
<proteinExistence type="inferred from homology"/>
<comment type="caution">
    <text evidence="10">The sequence shown here is derived from an EMBL/GenBank/DDBJ whole genome shotgun (WGS) entry which is preliminary data.</text>
</comment>
<name>A0A1R2BIG0_9CILI</name>
<comment type="similarity">
    <text evidence="7">Belongs to the protein kinase superfamily.</text>
</comment>
<dbReference type="PANTHER" id="PTHR24353">
    <property type="entry name" value="CYCLIC NUCLEOTIDE-DEPENDENT PROTEIN KINASE"/>
    <property type="match status" value="1"/>
</dbReference>
<feature type="binding site" evidence="6">
    <location>
        <position position="40"/>
    </location>
    <ligand>
        <name>ATP</name>
        <dbReference type="ChEBI" id="CHEBI:30616"/>
    </ligand>
</feature>
<keyword evidence="2" id="KW-0808">Transferase</keyword>
<dbReference type="PROSITE" id="PS51285">
    <property type="entry name" value="AGC_KINASE_CTER"/>
    <property type="match status" value="1"/>
</dbReference>
<keyword evidence="1 7" id="KW-0723">Serine/threonine-protein kinase</keyword>
<dbReference type="PANTHER" id="PTHR24353:SF37">
    <property type="entry name" value="CAMP-DEPENDENT PROTEIN KINASE CATALYTIC SUBUNIT PRKX"/>
    <property type="match status" value="1"/>
</dbReference>
<evidence type="ECO:0000256" key="5">
    <source>
        <dbReference type="ARBA" id="ARBA00022840"/>
    </source>
</evidence>
<accession>A0A1R2BIG0</accession>